<dbReference type="STRING" id="655815.ZPR_2174"/>
<organism evidence="1 2">
    <name type="scientific">Zunongwangia profunda (strain DSM 18752 / CCTCC AB 206139 / SM-A87)</name>
    <name type="common">Wangia profunda</name>
    <dbReference type="NCBI Taxonomy" id="655815"/>
    <lineage>
        <taxon>Bacteria</taxon>
        <taxon>Pseudomonadati</taxon>
        <taxon>Bacteroidota</taxon>
        <taxon>Flavobacteriia</taxon>
        <taxon>Flavobacteriales</taxon>
        <taxon>Flavobacteriaceae</taxon>
        <taxon>Zunongwangia</taxon>
    </lineage>
</organism>
<dbReference type="EMBL" id="CP001650">
    <property type="protein sequence ID" value="ADF52499.1"/>
    <property type="molecule type" value="Genomic_DNA"/>
</dbReference>
<sequence>MKLFSKKDQKQYDVLKLFKIVNKELSNSFLFKECMQICLDFCNQNISAYPDYFDVNYGDKIWNSFDKYKSEIQKMNLQNIIVITAMHRASESIISISNNFFNDYDDKKEISFIELSLAINISFLSSDKLNKLIEEIYTIFNFDYGYGLNMSNDYDFETEKKLKKSFFGTTVSSSIDHEDINWQKKITQINNGYLKKIYPYNFLNFSQLDSPEVKSIIHDKKGLLSEINEKIYLLECNC</sequence>
<reference evidence="1 2" key="1">
    <citation type="journal article" date="2010" name="BMC Genomics">
        <title>The complete genome of Zunongwangia profunda SM-A87 reveals its adaptation to the deep-sea environment and ecological role in sedimentary organic nitrogen degradation.</title>
        <authorList>
            <person name="Qin Q.L."/>
            <person name="Zhang X.Y."/>
            <person name="Wang X.M."/>
            <person name="Liu G.M."/>
            <person name="Chen X.L."/>
            <person name="Xie B.B."/>
            <person name="Dang H.Y."/>
            <person name="Zhou B.C."/>
            <person name="Yu J."/>
            <person name="Zhang Y.Z."/>
        </authorList>
    </citation>
    <scope>NUCLEOTIDE SEQUENCE [LARGE SCALE GENOMIC DNA]</scope>
    <source>
        <strain evidence="2">DSM 18752 / CCTCC AB 206139 / SM-A87</strain>
    </source>
</reference>
<name>D5BAY6_ZUNPS</name>
<evidence type="ECO:0000313" key="1">
    <source>
        <dbReference type="EMBL" id="ADF52499.1"/>
    </source>
</evidence>
<keyword evidence="2" id="KW-1185">Reference proteome</keyword>
<evidence type="ECO:0000313" key="2">
    <source>
        <dbReference type="Proteomes" id="UP000001654"/>
    </source>
</evidence>
<accession>D5BAY6</accession>
<dbReference type="AlphaFoldDB" id="D5BAY6"/>
<dbReference type="RefSeq" id="WP_013071602.1">
    <property type="nucleotide sequence ID" value="NC_014041.1"/>
</dbReference>
<dbReference type="eggNOG" id="ENOG502ZK91">
    <property type="taxonomic scope" value="Bacteria"/>
</dbReference>
<dbReference type="KEGG" id="zpr:ZPR_2174"/>
<dbReference type="HOGENOM" id="CLU_1165453_0_0_10"/>
<dbReference type="Proteomes" id="UP000001654">
    <property type="component" value="Chromosome"/>
</dbReference>
<proteinExistence type="predicted"/>
<dbReference type="OrthoDB" id="1435942at2"/>
<protein>
    <submittedName>
        <fullName evidence="1">Uncharacterized protein</fullName>
    </submittedName>
</protein>
<gene>
    <name evidence="1" type="ordered locus">ZPR_2174</name>
</gene>